<evidence type="ECO:0000259" key="2">
    <source>
        <dbReference type="Pfam" id="PF07853"/>
    </source>
</evidence>
<keyword evidence="1" id="KW-0812">Transmembrane</keyword>
<organism evidence="3 4">
    <name type="scientific">Methanosarcina baikalica</name>
    <dbReference type="NCBI Taxonomy" id="3073890"/>
    <lineage>
        <taxon>Archaea</taxon>
        <taxon>Methanobacteriati</taxon>
        <taxon>Methanobacteriota</taxon>
        <taxon>Stenosarchaea group</taxon>
        <taxon>Methanomicrobia</taxon>
        <taxon>Methanosarcinales</taxon>
        <taxon>Methanosarcinaceae</taxon>
        <taxon>Methanosarcina</taxon>
    </lineage>
</organism>
<dbReference type="RefSeq" id="WP_310575193.1">
    <property type="nucleotide sequence ID" value="NZ_JAVKPK010000014.1"/>
</dbReference>
<gene>
    <name evidence="3" type="ORF">RG963_05090</name>
</gene>
<accession>A0ABU2CZN2</accession>
<feature type="domain" description="DUF1648" evidence="2">
    <location>
        <begin position="35"/>
        <end position="81"/>
    </location>
</feature>
<proteinExistence type="predicted"/>
<evidence type="ECO:0000313" key="3">
    <source>
        <dbReference type="EMBL" id="MDR7665168.1"/>
    </source>
</evidence>
<dbReference type="EMBL" id="JAVKPK010000014">
    <property type="protein sequence ID" value="MDR7665168.1"/>
    <property type="molecule type" value="Genomic_DNA"/>
</dbReference>
<feature type="transmembrane region" description="Helical" evidence="1">
    <location>
        <begin position="148"/>
        <end position="168"/>
    </location>
</feature>
<evidence type="ECO:0000256" key="1">
    <source>
        <dbReference type="SAM" id="Phobius"/>
    </source>
</evidence>
<sequence>MQRATEICILLVKEDLTTKLKYTKFQIALETIGLLLLVGMIFFIYTQWNQIPQQVPMHYNTVGEIDRWGSKYEILFLPAISILLYVFITAVSFFPQIWNVPVQITDENKEIVYLSTKDLLIFVKVEMLTLFFYINYHTATAQPLSITFLPVFIIIIFGTLIFSIVRTIRLGKGKKHNRGL</sequence>
<keyword evidence="4" id="KW-1185">Reference proteome</keyword>
<feature type="transmembrane region" description="Helical" evidence="1">
    <location>
        <begin position="119"/>
        <end position="136"/>
    </location>
</feature>
<keyword evidence="1" id="KW-1133">Transmembrane helix</keyword>
<name>A0ABU2CZN2_9EURY</name>
<feature type="transmembrane region" description="Helical" evidence="1">
    <location>
        <begin position="27"/>
        <end position="48"/>
    </location>
</feature>
<protein>
    <submittedName>
        <fullName evidence="3">DUF1648 domain-containing protein</fullName>
    </submittedName>
</protein>
<dbReference type="InterPro" id="IPR012867">
    <property type="entry name" value="DUF1648"/>
</dbReference>
<evidence type="ECO:0000313" key="4">
    <source>
        <dbReference type="Proteomes" id="UP001246244"/>
    </source>
</evidence>
<reference evidence="4" key="1">
    <citation type="submission" date="2023-07" db="EMBL/GenBank/DDBJ databases">
        <title>Whole-genome sequencing of a new Methanosarcina sp. Z-7115.</title>
        <authorList>
            <person name="Zhilina T.N."/>
            <person name="Merkel A.Y."/>
        </authorList>
    </citation>
    <scope>NUCLEOTIDE SEQUENCE [LARGE SCALE GENOMIC DNA]</scope>
    <source>
        <strain evidence="4">Z-7115</strain>
    </source>
</reference>
<keyword evidence="1" id="KW-0472">Membrane</keyword>
<dbReference type="Proteomes" id="UP001246244">
    <property type="component" value="Unassembled WGS sequence"/>
</dbReference>
<comment type="caution">
    <text evidence="3">The sequence shown here is derived from an EMBL/GenBank/DDBJ whole genome shotgun (WGS) entry which is preliminary data.</text>
</comment>
<dbReference type="Pfam" id="PF07853">
    <property type="entry name" value="DUF1648"/>
    <property type="match status" value="1"/>
</dbReference>
<feature type="transmembrane region" description="Helical" evidence="1">
    <location>
        <begin position="74"/>
        <end position="98"/>
    </location>
</feature>